<comment type="caution">
    <text evidence="2">The sequence shown here is derived from an EMBL/GenBank/DDBJ whole genome shotgun (WGS) entry which is preliminary data.</text>
</comment>
<feature type="domain" description="Peptidase C14 caspase" evidence="1">
    <location>
        <begin position="21"/>
        <end position="237"/>
    </location>
</feature>
<evidence type="ECO:0000259" key="1">
    <source>
        <dbReference type="Pfam" id="PF00656"/>
    </source>
</evidence>
<dbReference type="GO" id="GO:0006508">
    <property type="term" value="P:proteolysis"/>
    <property type="evidence" value="ECO:0007669"/>
    <property type="project" value="InterPro"/>
</dbReference>
<reference evidence="2" key="1">
    <citation type="submission" date="2019-08" db="EMBL/GenBank/DDBJ databases">
        <authorList>
            <person name="Kucharzyk K."/>
            <person name="Murdoch R.W."/>
            <person name="Higgins S."/>
            <person name="Loffler F."/>
        </authorList>
    </citation>
    <scope>NUCLEOTIDE SEQUENCE</scope>
</reference>
<gene>
    <name evidence="2" type="ORF">SDC9_51033</name>
</gene>
<organism evidence="2">
    <name type="scientific">bioreactor metagenome</name>
    <dbReference type="NCBI Taxonomy" id="1076179"/>
    <lineage>
        <taxon>unclassified sequences</taxon>
        <taxon>metagenomes</taxon>
        <taxon>ecological metagenomes</taxon>
    </lineage>
</organism>
<proteinExistence type="predicted"/>
<sequence length="307" mass="33814">MGDVYVISIGIDYKNNLDSKNNVYKTDDLDGTIPDAKEIFHTIMKISERAKQPWKGYLLLQEGAAYDPVTLGTYEGEGIGKTNYASKAHLLQTLATIQNQATHNDLTILTYSGHGVDKTGEMVMAHTDSDGYVPSIEALLVTPNELLTAMGKIDGRKLIILDSCVSGVFVPESESSLSTVLVNGIDDWYAKFWEEPGYNLPDLYVLTASALADSYEDPDSTDHSHGVFTITLLEALGWNHPHGVDISTIEPGTPPALRGSVITVDSLYTYIKKNQDLPIRWNILKPSQEYQHPLVSGGAMDMVLFRF</sequence>
<name>A0A644WR86_9ZZZZ</name>
<dbReference type="AlphaFoldDB" id="A0A644WR86"/>
<dbReference type="Gene3D" id="3.40.50.1460">
    <property type="match status" value="1"/>
</dbReference>
<dbReference type="GO" id="GO:0004197">
    <property type="term" value="F:cysteine-type endopeptidase activity"/>
    <property type="evidence" value="ECO:0007669"/>
    <property type="project" value="InterPro"/>
</dbReference>
<dbReference type="Pfam" id="PF00656">
    <property type="entry name" value="Peptidase_C14"/>
    <property type="match status" value="1"/>
</dbReference>
<accession>A0A644WR86</accession>
<protein>
    <recommendedName>
        <fullName evidence="1">Peptidase C14 caspase domain-containing protein</fullName>
    </recommendedName>
</protein>
<dbReference type="InterPro" id="IPR011600">
    <property type="entry name" value="Pept_C14_caspase"/>
</dbReference>
<dbReference type="EMBL" id="VSSQ01001068">
    <property type="protein sequence ID" value="MPM04754.1"/>
    <property type="molecule type" value="Genomic_DNA"/>
</dbReference>
<evidence type="ECO:0000313" key="2">
    <source>
        <dbReference type="EMBL" id="MPM04754.1"/>
    </source>
</evidence>